<evidence type="ECO:0000313" key="2">
    <source>
        <dbReference type="EMBL" id="KAG2587041.1"/>
    </source>
</evidence>
<sequence>MATLQLQNTNSNGAGAATTIAINTSELVGAAFEPGASARKLARGLFWVGFLTLVMDLAATFYRPPAGVFGRHRLAYYLTLGGILAAGAAEVSAACWLSRSSVQAQDRRRRATLARIALCCSLLPLVVVLALGGFSVLVKS</sequence>
<keyword evidence="1" id="KW-0812">Transmembrane</keyword>
<feature type="transmembrane region" description="Helical" evidence="1">
    <location>
        <begin position="116"/>
        <end position="138"/>
    </location>
</feature>
<reference evidence="2" key="1">
    <citation type="submission" date="2020-05" db="EMBL/GenBank/DDBJ databases">
        <title>WGS assembly of Panicum virgatum.</title>
        <authorList>
            <person name="Lovell J.T."/>
            <person name="Jenkins J."/>
            <person name="Shu S."/>
            <person name="Juenger T.E."/>
            <person name="Schmutz J."/>
        </authorList>
    </citation>
    <scope>NUCLEOTIDE SEQUENCE</scope>
    <source>
        <strain evidence="2">AP13</strain>
    </source>
</reference>
<dbReference type="AlphaFoldDB" id="A0A8T0RLD5"/>
<organism evidence="2 3">
    <name type="scientific">Panicum virgatum</name>
    <name type="common">Blackwell switchgrass</name>
    <dbReference type="NCBI Taxonomy" id="38727"/>
    <lineage>
        <taxon>Eukaryota</taxon>
        <taxon>Viridiplantae</taxon>
        <taxon>Streptophyta</taxon>
        <taxon>Embryophyta</taxon>
        <taxon>Tracheophyta</taxon>
        <taxon>Spermatophyta</taxon>
        <taxon>Magnoliopsida</taxon>
        <taxon>Liliopsida</taxon>
        <taxon>Poales</taxon>
        <taxon>Poaceae</taxon>
        <taxon>PACMAD clade</taxon>
        <taxon>Panicoideae</taxon>
        <taxon>Panicodae</taxon>
        <taxon>Paniceae</taxon>
        <taxon>Panicinae</taxon>
        <taxon>Panicum</taxon>
        <taxon>Panicum sect. Hiantes</taxon>
    </lineage>
</organism>
<dbReference type="InterPro" id="IPR022149">
    <property type="entry name" value="DUF3681"/>
</dbReference>
<gene>
    <name evidence="2" type="ORF">PVAP13_5NG095900</name>
</gene>
<dbReference type="EMBL" id="CM029046">
    <property type="protein sequence ID" value="KAG2587041.1"/>
    <property type="molecule type" value="Genomic_DNA"/>
</dbReference>
<dbReference type="Proteomes" id="UP000823388">
    <property type="component" value="Chromosome 5N"/>
</dbReference>
<evidence type="ECO:0000313" key="3">
    <source>
        <dbReference type="Proteomes" id="UP000823388"/>
    </source>
</evidence>
<protein>
    <submittedName>
        <fullName evidence="2">Uncharacterized protein</fullName>
    </submittedName>
</protein>
<proteinExistence type="predicted"/>
<keyword evidence="1" id="KW-1133">Transmembrane helix</keyword>
<dbReference type="PANTHER" id="PTHR33530">
    <property type="entry name" value="OS01G0147100 PROTEIN"/>
    <property type="match status" value="1"/>
</dbReference>
<keyword evidence="1" id="KW-0472">Membrane</keyword>
<name>A0A8T0RLD5_PANVG</name>
<evidence type="ECO:0000256" key="1">
    <source>
        <dbReference type="SAM" id="Phobius"/>
    </source>
</evidence>
<dbReference type="PANTHER" id="PTHR33530:SF15">
    <property type="entry name" value="OS01G0147100 PROTEIN"/>
    <property type="match status" value="1"/>
</dbReference>
<feature type="transmembrane region" description="Helical" evidence="1">
    <location>
        <begin position="44"/>
        <end position="62"/>
    </location>
</feature>
<feature type="transmembrane region" description="Helical" evidence="1">
    <location>
        <begin position="74"/>
        <end position="96"/>
    </location>
</feature>
<dbReference type="Pfam" id="PF12442">
    <property type="entry name" value="DUF3681"/>
    <property type="match status" value="1"/>
</dbReference>
<comment type="caution">
    <text evidence="2">The sequence shown here is derived from an EMBL/GenBank/DDBJ whole genome shotgun (WGS) entry which is preliminary data.</text>
</comment>
<accession>A0A8T0RLD5</accession>
<keyword evidence="3" id="KW-1185">Reference proteome</keyword>